<accession>A0AB73NQW0</accession>
<dbReference type="AlphaFoldDB" id="A0AB73NQW0"/>
<name>A0AB73NQW0_YERKR</name>
<organism evidence="1 2">
    <name type="scientific">Yersinia kristensenii</name>
    <dbReference type="NCBI Taxonomy" id="28152"/>
    <lineage>
        <taxon>Bacteria</taxon>
        <taxon>Pseudomonadati</taxon>
        <taxon>Pseudomonadota</taxon>
        <taxon>Gammaproteobacteria</taxon>
        <taxon>Enterobacterales</taxon>
        <taxon>Yersiniaceae</taxon>
        <taxon>Yersinia</taxon>
    </lineage>
</organism>
<sequence>MLSEKRKLQINTLISDEQHLVRLTQFWPDGHLINQMAHALMERNAELLLLREQLETINENLHRPIAEVVSKFGDPESFGEREIKVLVDLSAIPYDTKLYANTEREGN</sequence>
<dbReference type="EMBL" id="NHOG01000041">
    <property type="protein sequence ID" value="OVZ75356.1"/>
    <property type="molecule type" value="Genomic_DNA"/>
</dbReference>
<proteinExistence type="predicted"/>
<comment type="caution">
    <text evidence="1">The sequence shown here is derived from an EMBL/GenBank/DDBJ whole genome shotgun (WGS) entry which is preliminary data.</text>
</comment>
<evidence type="ECO:0000313" key="1">
    <source>
        <dbReference type="EMBL" id="OVZ75356.1"/>
    </source>
</evidence>
<evidence type="ECO:0008006" key="3">
    <source>
        <dbReference type="Google" id="ProtNLM"/>
    </source>
</evidence>
<protein>
    <recommendedName>
        <fullName evidence="3">Transposase</fullName>
    </recommendedName>
</protein>
<dbReference type="Proteomes" id="UP000195840">
    <property type="component" value="Unassembled WGS sequence"/>
</dbReference>
<reference evidence="1 2" key="1">
    <citation type="submission" date="2017-05" db="EMBL/GenBank/DDBJ databases">
        <title>Whole genome sequencing of Yersinia kristensenii.</title>
        <authorList>
            <person name="Campioni F."/>
        </authorList>
    </citation>
    <scope>NUCLEOTIDE SEQUENCE [LARGE SCALE GENOMIC DNA]</scope>
    <source>
        <strain evidence="1 2">CFSAN060538</strain>
    </source>
</reference>
<keyword evidence="2" id="KW-1185">Reference proteome</keyword>
<gene>
    <name evidence="1" type="ORF">CBW52_22385</name>
</gene>
<dbReference type="RefSeq" id="WP_087795967.1">
    <property type="nucleotide sequence ID" value="NZ_CAWNET010000036.1"/>
</dbReference>
<evidence type="ECO:0000313" key="2">
    <source>
        <dbReference type="Proteomes" id="UP000195840"/>
    </source>
</evidence>